<feature type="binding site" evidence="17">
    <location>
        <position position="243"/>
    </location>
    <ligand>
        <name>ATP</name>
        <dbReference type="ChEBI" id="CHEBI:30616"/>
        <label>1</label>
    </ligand>
</feature>
<keyword evidence="10 17" id="KW-0067">ATP-binding</keyword>
<dbReference type="FunFam" id="3.30.470.20:FF:000026">
    <property type="entry name" value="Carbamoyl-phosphate synthase large chain"/>
    <property type="match status" value="1"/>
</dbReference>
<feature type="binding site" evidence="17">
    <location>
        <position position="771"/>
    </location>
    <ligand>
        <name>ATP</name>
        <dbReference type="ChEBI" id="CHEBI:30616"/>
        <label>2</label>
    </ligand>
</feature>
<keyword evidence="5 17" id="KW-0436">Ligase</keyword>
<comment type="catalytic activity">
    <reaction evidence="14 17">
        <text>hydrogencarbonate + NH4(+) + 2 ATP = carbamoyl phosphate + 2 ADP + phosphate + 2 H(+)</text>
        <dbReference type="Rhea" id="RHEA:18029"/>
        <dbReference type="ChEBI" id="CHEBI:15378"/>
        <dbReference type="ChEBI" id="CHEBI:17544"/>
        <dbReference type="ChEBI" id="CHEBI:28938"/>
        <dbReference type="ChEBI" id="CHEBI:30616"/>
        <dbReference type="ChEBI" id="CHEBI:43474"/>
        <dbReference type="ChEBI" id="CHEBI:58228"/>
        <dbReference type="ChEBI" id="CHEBI:456216"/>
        <dbReference type="EC" id="6.3.4.16"/>
    </reaction>
</comment>
<feature type="binding site" evidence="17">
    <location>
        <position position="169"/>
    </location>
    <ligand>
        <name>ATP</name>
        <dbReference type="ChEBI" id="CHEBI:30616"/>
        <label>1</label>
    </ligand>
</feature>
<dbReference type="PROSITE" id="PS50975">
    <property type="entry name" value="ATP_GRASP"/>
    <property type="match status" value="2"/>
</dbReference>
<evidence type="ECO:0000256" key="11">
    <source>
        <dbReference type="ARBA" id="ARBA00022842"/>
    </source>
</evidence>
<dbReference type="OrthoDB" id="9804197at2"/>
<dbReference type="GO" id="GO:0005737">
    <property type="term" value="C:cytoplasm"/>
    <property type="evidence" value="ECO:0007669"/>
    <property type="project" value="TreeGrafter"/>
</dbReference>
<feature type="binding site" evidence="17">
    <location>
        <position position="300"/>
    </location>
    <ligand>
        <name>Mg(2+)</name>
        <dbReference type="ChEBI" id="CHEBI:18420"/>
        <label>2</label>
    </ligand>
</feature>
<comment type="pathway">
    <text evidence="17">Pyrimidine metabolism; UMP biosynthesis via de novo pathway; (S)-dihydroorotate from bicarbonate: step 1/3.</text>
</comment>
<evidence type="ECO:0000313" key="21">
    <source>
        <dbReference type="Proteomes" id="UP000243650"/>
    </source>
</evidence>
<comment type="domain">
    <text evidence="17">The large subunit is composed of 2 ATP-grasp domains that are involved in binding the 2 ATP molecules needed for carbamoyl phosphate synthesis. The N-terminal ATP-grasp domain (referred to as the carboxyphosphate synthetic component) catalyzes the ATP-dependent phosphorylation of hydrogencarbonate to carboxyphosphate and the subsequent nucleophilic attack by ammonia to form a carbamate intermediate. The C-terminal ATP-grasp domain (referred to as the carbamoyl phosphate synthetic component) then catalyzes the phosphorylation of carbamate with the second ATP to form the end product carbamoyl phosphate. The reactive and unstable enzyme intermediates are sequentially channeled from one active site to the next through the interior of the protein over a distance of at least 96 A.</text>
</comment>
<feature type="binding site" evidence="17">
    <location>
        <position position="814"/>
    </location>
    <ligand>
        <name>ATP</name>
        <dbReference type="ChEBI" id="CHEBI:30616"/>
        <label>2</label>
    </ligand>
</feature>
<keyword evidence="11" id="KW-0460">Magnesium</keyword>
<keyword evidence="12 17" id="KW-0665">Pyrimidine biosynthesis</keyword>
<dbReference type="FunFam" id="3.30.470.20:FF:000001">
    <property type="entry name" value="Carbamoyl-phosphate synthase large chain"/>
    <property type="match status" value="1"/>
</dbReference>
<feature type="domain" description="ATP-grasp" evidence="18">
    <location>
        <begin position="133"/>
        <end position="327"/>
    </location>
</feature>
<dbReference type="GO" id="GO:0005524">
    <property type="term" value="F:ATP binding"/>
    <property type="evidence" value="ECO:0007669"/>
    <property type="project" value="UniProtKB-UniRule"/>
</dbReference>
<protein>
    <recommendedName>
        <fullName evidence="17">Carbamoyl phosphate synthase large chain</fullName>
        <ecNumber evidence="17">6.3.4.16</ecNumber>
        <ecNumber evidence="17">6.3.5.5</ecNumber>
    </recommendedName>
    <alternativeName>
        <fullName evidence="17">Carbamoyl phosphate synthetase ammonia chain</fullName>
    </alternativeName>
</protein>
<comment type="catalytic activity">
    <reaction evidence="15 17">
        <text>hydrogencarbonate + L-glutamine + 2 ATP + H2O = carbamoyl phosphate + L-glutamate + 2 ADP + phosphate + 2 H(+)</text>
        <dbReference type="Rhea" id="RHEA:18633"/>
        <dbReference type="ChEBI" id="CHEBI:15377"/>
        <dbReference type="ChEBI" id="CHEBI:15378"/>
        <dbReference type="ChEBI" id="CHEBI:17544"/>
        <dbReference type="ChEBI" id="CHEBI:29985"/>
        <dbReference type="ChEBI" id="CHEBI:30616"/>
        <dbReference type="ChEBI" id="CHEBI:43474"/>
        <dbReference type="ChEBI" id="CHEBI:58228"/>
        <dbReference type="ChEBI" id="CHEBI:58359"/>
        <dbReference type="ChEBI" id="CHEBI:456216"/>
        <dbReference type="EC" id="6.3.5.5"/>
    </reaction>
</comment>
<dbReference type="FunFam" id="3.30.1490.20:FF:000001">
    <property type="entry name" value="Carbamoyl-phosphate synthase large chain"/>
    <property type="match status" value="1"/>
</dbReference>
<evidence type="ECO:0000313" key="20">
    <source>
        <dbReference type="EMBL" id="PRO65297.1"/>
    </source>
</evidence>
<dbReference type="SMART" id="SM01096">
    <property type="entry name" value="CPSase_L_D3"/>
    <property type="match status" value="1"/>
</dbReference>
<feature type="binding site" evidence="17">
    <location>
        <position position="826"/>
    </location>
    <ligand>
        <name>Mn(2+)</name>
        <dbReference type="ChEBI" id="CHEBI:29035"/>
        <label>3</label>
    </ligand>
</feature>
<evidence type="ECO:0000256" key="17">
    <source>
        <dbReference type="HAMAP-Rule" id="MF_01210"/>
    </source>
</evidence>
<feature type="binding site" evidence="17">
    <location>
        <position position="826"/>
    </location>
    <ligand>
        <name>ATP</name>
        <dbReference type="ChEBI" id="CHEBI:30616"/>
        <label>2</label>
    </ligand>
</feature>
<keyword evidence="13" id="KW-0464">Manganese</keyword>
<dbReference type="PRINTS" id="PR00098">
    <property type="entry name" value="CPSASE"/>
</dbReference>
<dbReference type="UniPathway" id="UPA00068">
    <property type="reaction ID" value="UER00171"/>
</dbReference>
<feature type="binding site" evidence="17">
    <location>
        <position position="210"/>
    </location>
    <ligand>
        <name>ATP</name>
        <dbReference type="ChEBI" id="CHEBI:30616"/>
        <label>1</label>
    </ligand>
</feature>
<dbReference type="Gene3D" id="3.30.470.20">
    <property type="entry name" value="ATP-grasp fold, B domain"/>
    <property type="match status" value="2"/>
</dbReference>
<evidence type="ECO:0000256" key="9">
    <source>
        <dbReference type="ARBA" id="ARBA00022741"/>
    </source>
</evidence>
<dbReference type="SUPFAM" id="SSF52440">
    <property type="entry name" value="PreATP-grasp domain"/>
    <property type="match status" value="2"/>
</dbReference>
<evidence type="ECO:0000256" key="6">
    <source>
        <dbReference type="ARBA" id="ARBA00022605"/>
    </source>
</evidence>
<feature type="binding site" evidence="17">
    <location>
        <position position="175"/>
    </location>
    <ligand>
        <name>ATP</name>
        <dbReference type="ChEBI" id="CHEBI:30616"/>
        <label>1</label>
    </ligand>
</feature>
<dbReference type="InterPro" id="IPR016185">
    <property type="entry name" value="PreATP-grasp_dom_sf"/>
</dbReference>
<evidence type="ECO:0000256" key="15">
    <source>
        <dbReference type="ARBA" id="ARBA00048816"/>
    </source>
</evidence>
<feature type="binding site" evidence="17">
    <location>
        <position position="814"/>
    </location>
    <ligand>
        <name>Mg(2+)</name>
        <dbReference type="ChEBI" id="CHEBI:18420"/>
        <label>3</label>
    </ligand>
</feature>
<dbReference type="Pfam" id="PF02787">
    <property type="entry name" value="CPSase_L_D3"/>
    <property type="match status" value="1"/>
</dbReference>
<feature type="binding site" evidence="17">
    <location>
        <position position="298"/>
    </location>
    <ligand>
        <name>Mn(2+)</name>
        <dbReference type="ChEBI" id="CHEBI:29035"/>
        <label>1</label>
    </ligand>
</feature>
<dbReference type="GO" id="GO:0004087">
    <property type="term" value="F:carbamoyl-phosphate synthase (ammonia) activity"/>
    <property type="evidence" value="ECO:0007669"/>
    <property type="project" value="UniProtKB-EC"/>
</dbReference>
<dbReference type="Gene3D" id="1.10.1030.10">
    <property type="entry name" value="Carbamoyl-phosphate synthetase, large subunit oligomerisation domain"/>
    <property type="match status" value="1"/>
</dbReference>
<dbReference type="Gene3D" id="3.40.50.1380">
    <property type="entry name" value="Methylglyoxal synthase-like domain"/>
    <property type="match status" value="1"/>
</dbReference>
<keyword evidence="4 17" id="KW-0055">Arginine biosynthesis</keyword>
<feature type="binding site" evidence="17">
    <location>
        <position position="298"/>
    </location>
    <ligand>
        <name>Mn(2+)</name>
        <dbReference type="ChEBI" id="CHEBI:29035"/>
        <label>2</label>
    </ligand>
</feature>
<dbReference type="Pfam" id="PF02142">
    <property type="entry name" value="MGS"/>
    <property type="match status" value="1"/>
</dbReference>
<evidence type="ECO:0000256" key="8">
    <source>
        <dbReference type="ARBA" id="ARBA00022737"/>
    </source>
</evidence>
<feature type="binding site" evidence="17">
    <location>
        <position position="740"/>
    </location>
    <ligand>
        <name>ATP</name>
        <dbReference type="ChEBI" id="CHEBI:30616"/>
        <label>2</label>
    </ligand>
</feature>
<feature type="binding site" evidence="17">
    <location>
        <position position="298"/>
    </location>
    <ligand>
        <name>ATP</name>
        <dbReference type="ChEBI" id="CHEBI:30616"/>
        <label>1</label>
    </ligand>
</feature>
<dbReference type="EMBL" id="PVNS01000009">
    <property type="protein sequence ID" value="PRO65297.1"/>
    <property type="molecule type" value="Genomic_DNA"/>
</dbReference>
<evidence type="ECO:0000256" key="3">
    <source>
        <dbReference type="ARBA" id="ARBA00009799"/>
    </source>
</evidence>
<dbReference type="PROSITE" id="PS51855">
    <property type="entry name" value="MGS"/>
    <property type="match status" value="1"/>
</dbReference>
<sequence length="1060" mass="116483">MPKRMDIEKILVVGSGPIIIGQAAEFDYAGTQACQALKEEGYTVILTNSNPATIMTDETTADRVYIEPLTKEFIASIIRRERPDGIIATLGGQTGLNLVMELYDSGLLEEMNIELLGTRMDAIKKAEDREAFRSLMHELKEPVAESDIIHSVEEAEAFVSQIGYPVIVRPAYTLGGTGGGMADSEAELRDITASGLDASPVNQCLVEKSIAGFKEIEYEVMRDKKDQAIVVCNMENIDPVGIHTGDSIVTAPSQTLTDTEYQLLRNASLRIIRALGIEGGCNVQCAIDPDSEQYYIIEVNPRVSRSSALASKATGYPIAKLSAKIAAGYTLDELTNPITKTTSAAFEPSLDYVVTKWPRFPFDKFDSANRKLGSQMKATGEVMALGRTLLESLLKAVRSAEIDCFHLLPPEALFGEELKEKILAQDDERLLYVAEGLRQGVSPEEIHLWTGIDYFYLWELERMVDIEKALRDKTRLVEAKKEGFTTKAVSWFSGIPEKELEVIYSENNVRPVFKMVDTCAGESASSTPYFYSTYEEENEASPSGKKSILVLGSGPIRIGQGIEFDYATVHTVRAIRDAGYEAIVINNNPETVSTDFELSDRLYFEPLTEEDVLHVVENEKPEGVFVQFGGQTALNLAARLEQEGIPILGTTQKQLDTCEDRDKFEAAMNKHGIPQPPGKTIFSTSEAMKTAADIGYPVLLRPSYVLGGRAMQIIYHPDELLDYMEKAVKVSRDHPVLIDRYITGQEMEVDAVCDGETVVIPGIMEHIERAGVHSGDSTAVYPPQHASEKLKQKVIDYTIRLAEGLDVRGLMNIQFVASGEELYVIEVNPRSSRTVPFLSKMTGMNMAQAAAKAVLGQSLASQGYTTGCLPEPDDVAVKVPVFSFRKLRSVDITLGPEMKSTGEVLGRDKTFEKALYKGLTAAGMTVPETGNVLFTIADCDKQEALRHARRFHSLGFGIYATPGTAAFFENNGLPAVTIYKLGEKSPDLLQVIKEGTCGMIINTLEPGGRPARDGFRIRREAVERGIVCHTSLDTTGALLQVMESRQFALEPVRGKAGVLQ</sequence>
<dbReference type="AlphaFoldDB" id="A0A2P6MGA5"/>
<evidence type="ECO:0000256" key="10">
    <source>
        <dbReference type="ARBA" id="ARBA00022840"/>
    </source>
</evidence>
<feature type="binding site" evidence="17">
    <location>
        <position position="215"/>
    </location>
    <ligand>
        <name>ATP</name>
        <dbReference type="ChEBI" id="CHEBI:30616"/>
        <label>1</label>
    </ligand>
</feature>
<evidence type="ECO:0000256" key="4">
    <source>
        <dbReference type="ARBA" id="ARBA00022571"/>
    </source>
</evidence>
<feature type="binding site" evidence="17">
    <location>
        <position position="176"/>
    </location>
    <ligand>
        <name>ATP</name>
        <dbReference type="ChEBI" id="CHEBI:30616"/>
        <label>1</label>
    </ligand>
</feature>
<evidence type="ECO:0000256" key="7">
    <source>
        <dbReference type="ARBA" id="ARBA00022723"/>
    </source>
</evidence>
<dbReference type="Proteomes" id="UP000243650">
    <property type="component" value="Unassembled WGS sequence"/>
</dbReference>
<reference evidence="20 21" key="1">
    <citation type="submission" date="2018-03" db="EMBL/GenBank/DDBJ databases">
        <title>Bacillus urumqiensis sp. nov., a moderately haloalkaliphilic bacterium isolated from a salt lake.</title>
        <authorList>
            <person name="Zhao B."/>
            <person name="Liao Z."/>
        </authorList>
    </citation>
    <scope>NUCLEOTIDE SEQUENCE [LARGE SCALE GENOMIC DNA]</scope>
    <source>
        <strain evidence="20 21">BZ-SZ-XJ18</strain>
    </source>
</reference>
<dbReference type="PROSITE" id="PS00866">
    <property type="entry name" value="CPSASE_1"/>
    <property type="match status" value="2"/>
</dbReference>
<feature type="binding site" evidence="17">
    <location>
        <position position="298"/>
    </location>
    <ligand>
        <name>Mg(2+)</name>
        <dbReference type="ChEBI" id="CHEBI:18420"/>
        <label>2</label>
    </ligand>
</feature>
<comment type="similarity">
    <text evidence="3 17">Belongs to the CarB family.</text>
</comment>
<feature type="binding site" evidence="17">
    <location>
        <position position="701"/>
    </location>
    <ligand>
        <name>ATP</name>
        <dbReference type="ChEBI" id="CHEBI:30616"/>
        <label>2</label>
    </ligand>
</feature>
<keyword evidence="8 17" id="KW-0677">Repeat</keyword>
<feature type="binding site" evidence="17">
    <location>
        <position position="241"/>
    </location>
    <ligand>
        <name>ATP</name>
        <dbReference type="ChEBI" id="CHEBI:30616"/>
        <label>1</label>
    </ligand>
</feature>
<feature type="domain" description="ATP-grasp" evidence="18">
    <location>
        <begin position="665"/>
        <end position="855"/>
    </location>
</feature>
<evidence type="ECO:0000256" key="5">
    <source>
        <dbReference type="ARBA" id="ARBA00022598"/>
    </source>
</evidence>
<name>A0A2P6MGA5_ALKUR</name>
<feature type="binding site" evidence="17">
    <location>
        <position position="242"/>
    </location>
    <ligand>
        <name>ATP</name>
        <dbReference type="ChEBI" id="CHEBI:30616"/>
        <label>1</label>
    </ligand>
</feature>
<proteinExistence type="inferred from homology"/>
<feature type="binding site" evidence="17">
    <location>
        <position position="284"/>
    </location>
    <ligand>
        <name>Mn(2+)</name>
        <dbReference type="ChEBI" id="CHEBI:29035"/>
        <label>1</label>
    </ligand>
</feature>
<dbReference type="HAMAP" id="MF_01210_B">
    <property type="entry name" value="CPSase_L_chain_B"/>
    <property type="match status" value="1"/>
</dbReference>
<dbReference type="PANTHER" id="PTHR11405:SF53">
    <property type="entry name" value="CARBAMOYL-PHOSPHATE SYNTHASE [AMMONIA], MITOCHONDRIAL"/>
    <property type="match status" value="1"/>
</dbReference>
<dbReference type="SUPFAM" id="SSF56059">
    <property type="entry name" value="Glutathione synthetase ATP-binding domain-like"/>
    <property type="match status" value="2"/>
</dbReference>
<dbReference type="RefSeq" id="WP_105959497.1">
    <property type="nucleotide sequence ID" value="NZ_PVNS01000009.1"/>
</dbReference>
<dbReference type="SMART" id="SM00851">
    <property type="entry name" value="MGS"/>
    <property type="match status" value="1"/>
</dbReference>
<dbReference type="InterPro" id="IPR058047">
    <property type="entry name" value="CPSase_preATP-grasp"/>
</dbReference>
<feature type="binding site" evidence="17">
    <location>
        <position position="300"/>
    </location>
    <ligand>
        <name>Mn(2+)</name>
        <dbReference type="ChEBI" id="CHEBI:29035"/>
        <label>2</label>
    </ligand>
</feature>
<comment type="cofactor">
    <cofactor evidence="1">
        <name>Mn(2+)</name>
        <dbReference type="ChEBI" id="CHEBI:29035"/>
    </cofactor>
</comment>
<dbReference type="InterPro" id="IPR036914">
    <property type="entry name" value="MGS-like_dom_sf"/>
</dbReference>
<keyword evidence="9 17" id="KW-0547">Nucleotide-binding</keyword>
<feature type="binding site" evidence="17">
    <location>
        <position position="742"/>
    </location>
    <ligand>
        <name>ATP</name>
        <dbReference type="ChEBI" id="CHEBI:30616"/>
        <label>2</label>
    </ligand>
</feature>
<gene>
    <name evidence="17" type="primary">carB</name>
    <name evidence="20" type="ORF">C6I21_10885</name>
</gene>
<feature type="region of interest" description="Carbamoyl phosphate synthetic domain" evidence="17">
    <location>
        <begin position="541"/>
        <end position="923"/>
    </location>
</feature>
<dbReference type="PANTHER" id="PTHR11405">
    <property type="entry name" value="CARBAMOYLTRANSFERASE FAMILY MEMBER"/>
    <property type="match status" value="1"/>
</dbReference>
<feature type="binding site" evidence="17">
    <location>
        <position position="746"/>
    </location>
    <ligand>
        <name>ATP</name>
        <dbReference type="ChEBI" id="CHEBI:30616"/>
        <label>2</label>
    </ligand>
</feature>
<feature type="binding site" evidence="17">
    <location>
        <position position="284"/>
    </location>
    <ligand>
        <name>Mg(2+)</name>
        <dbReference type="ChEBI" id="CHEBI:18420"/>
        <label>1</label>
    </ligand>
</feature>
<evidence type="ECO:0000256" key="16">
    <source>
        <dbReference type="ARBA" id="ARBA00060037"/>
    </source>
</evidence>
<keyword evidence="7" id="KW-0479">Metal-binding</keyword>
<dbReference type="NCBIfam" id="NF003671">
    <property type="entry name" value="PRK05294.1"/>
    <property type="match status" value="1"/>
</dbReference>
<evidence type="ECO:0000256" key="1">
    <source>
        <dbReference type="ARBA" id="ARBA00001936"/>
    </source>
</evidence>
<comment type="pathway">
    <text evidence="2 17">Amino-acid biosynthesis; L-arginine biosynthesis; carbamoyl phosphate from bicarbonate: step 1/1.</text>
</comment>
<feature type="region of interest" description="Carboxyphosphate synthetic domain" evidence="17">
    <location>
        <begin position="1"/>
        <end position="401"/>
    </location>
</feature>
<keyword evidence="6 17" id="KW-0028">Amino-acid biosynthesis</keyword>
<evidence type="ECO:0000256" key="2">
    <source>
        <dbReference type="ARBA" id="ARBA00005077"/>
    </source>
</evidence>
<organism evidence="20 21">
    <name type="scientific">Alkalicoccus urumqiensis</name>
    <name type="common">Bacillus urumqiensis</name>
    <dbReference type="NCBI Taxonomy" id="1548213"/>
    <lineage>
        <taxon>Bacteria</taxon>
        <taxon>Bacillati</taxon>
        <taxon>Bacillota</taxon>
        <taxon>Bacilli</taxon>
        <taxon>Bacillales</taxon>
        <taxon>Bacillaceae</taxon>
        <taxon>Alkalicoccus</taxon>
    </lineage>
</organism>
<dbReference type="InterPro" id="IPR011761">
    <property type="entry name" value="ATP-grasp"/>
</dbReference>
<dbReference type="InterPro" id="IPR005483">
    <property type="entry name" value="CPSase_dom"/>
</dbReference>
<dbReference type="PROSITE" id="PS00867">
    <property type="entry name" value="CPSASE_2"/>
    <property type="match status" value="2"/>
</dbReference>
<dbReference type="InterPro" id="IPR033937">
    <property type="entry name" value="MGS_CPS_CarB"/>
</dbReference>
<feature type="binding site" evidence="17">
    <location>
        <position position="773"/>
    </location>
    <ligand>
        <name>ATP</name>
        <dbReference type="ChEBI" id="CHEBI:30616"/>
        <label>2</label>
    </ligand>
</feature>
<dbReference type="GO" id="GO:0006526">
    <property type="term" value="P:L-arginine biosynthetic process"/>
    <property type="evidence" value="ECO:0007669"/>
    <property type="project" value="UniProtKB-UniRule"/>
</dbReference>
<evidence type="ECO:0000259" key="18">
    <source>
        <dbReference type="PROSITE" id="PS50975"/>
    </source>
</evidence>
<dbReference type="InterPro" id="IPR006275">
    <property type="entry name" value="CPSase_lsu"/>
</dbReference>
<feature type="binding site" evidence="17">
    <location>
        <position position="772"/>
    </location>
    <ligand>
        <name>ATP</name>
        <dbReference type="ChEBI" id="CHEBI:30616"/>
        <label>2</label>
    </ligand>
</feature>
<feature type="domain" description="MGS-like" evidence="19">
    <location>
        <begin position="924"/>
        <end position="1060"/>
    </location>
</feature>
<dbReference type="InterPro" id="IPR005480">
    <property type="entry name" value="CPSase_lsu_oligo"/>
</dbReference>
<dbReference type="SUPFAM" id="SSF52335">
    <property type="entry name" value="Methylglyoxal synthase-like"/>
    <property type="match status" value="1"/>
</dbReference>
<dbReference type="FunFam" id="3.40.50.20:FF:000001">
    <property type="entry name" value="Carbamoyl-phosphate synthase large chain"/>
    <property type="match status" value="2"/>
</dbReference>
<feature type="binding site" evidence="17">
    <location>
        <position position="826"/>
    </location>
    <ligand>
        <name>Mg(2+)</name>
        <dbReference type="ChEBI" id="CHEBI:18420"/>
        <label>3</label>
    </ligand>
</feature>
<feature type="binding site" evidence="17">
    <location>
        <position position="814"/>
    </location>
    <ligand>
        <name>Mn(2+)</name>
        <dbReference type="ChEBI" id="CHEBI:29035"/>
        <label>3</label>
    </ligand>
</feature>
<dbReference type="GO" id="GO:0004088">
    <property type="term" value="F:carbamoyl-phosphate synthase (glutamine-hydrolyzing) activity"/>
    <property type="evidence" value="ECO:0007669"/>
    <property type="project" value="UniProtKB-UniRule"/>
</dbReference>
<dbReference type="InterPro" id="IPR036897">
    <property type="entry name" value="CarbamoylP_synth_lsu_oligo_sf"/>
</dbReference>
<dbReference type="GO" id="GO:0046872">
    <property type="term" value="F:metal ion binding"/>
    <property type="evidence" value="ECO:0007669"/>
    <property type="project" value="UniProtKB-KW"/>
</dbReference>
<comment type="function">
    <text evidence="17">Large subunit of the glutamine-dependent carbamoyl phosphate synthetase (CPSase). CPSase catalyzes the formation of carbamoyl phosphate from the ammonia moiety of glutamine, carbonate, and phosphate donated by ATP, constituting the first step of 2 biosynthetic pathways, one leading to arginine and/or urea and the other to pyrimidine nucleotides. The large subunit (synthetase) binds the substrates ammonia (free or transferred from glutamine from the small subunit), hydrogencarbonate and ATP and carries out an ATP-coupled ligase reaction, activating hydrogencarbonate by forming carboxy phosphate which reacts with ammonia to form carbamoyl phosphate.</text>
</comment>
<comment type="caution">
    <text evidence="17">Lacks conserved residue(s) required for the propagation of feature annotation.</text>
</comment>
<dbReference type="InterPro" id="IPR005479">
    <property type="entry name" value="CPAse_ATP-bd"/>
</dbReference>
<feature type="binding site" evidence="17">
    <location>
        <position position="129"/>
    </location>
    <ligand>
        <name>ATP</name>
        <dbReference type="ChEBI" id="CHEBI:30616"/>
        <label>1</label>
    </ligand>
</feature>
<feature type="binding site" evidence="17">
    <location>
        <position position="284"/>
    </location>
    <ligand>
        <name>ATP</name>
        <dbReference type="ChEBI" id="CHEBI:30616"/>
        <label>1</label>
    </ligand>
</feature>
<feature type="region of interest" description="Allosteric domain" evidence="17">
    <location>
        <begin position="924"/>
        <end position="1060"/>
    </location>
</feature>
<feature type="binding site" evidence="17">
    <location>
        <position position="826"/>
    </location>
    <ligand>
        <name>Mn(2+)</name>
        <dbReference type="ChEBI" id="CHEBI:29035"/>
        <label>4</label>
    </ligand>
</feature>
<dbReference type="UniPathway" id="UPA00070">
    <property type="reaction ID" value="UER00115"/>
</dbReference>
<dbReference type="EC" id="6.3.4.16" evidence="17"/>
<comment type="function">
    <text evidence="16">Small subunit of the glutamine-dependent carbamoyl phosphate synthetase (CPSase). CPSase catalyzes the formation of carbamoyl phosphate from the ammonia moiety of glutamine, carbonate, and phosphate donated by ATP, constituting the first step of the biosynthetic pathway leading to pyrimidine nucleotides. The large subunit (synthetase) binds the substrates ammonia (free or transferred from glutamine from the small subunit), hydrogencarbonate and ATP and carries out an ATP-coupled ligase reaction, activating hydrogencarbonate by forming carboxy phosphate which reacts with ammonia to form carbamoyl phosphate.</text>
</comment>
<dbReference type="CDD" id="cd01424">
    <property type="entry name" value="MGS_CPS_II"/>
    <property type="match status" value="1"/>
</dbReference>
<evidence type="ECO:0000256" key="12">
    <source>
        <dbReference type="ARBA" id="ARBA00022975"/>
    </source>
</evidence>
<feature type="binding site" evidence="17">
    <location>
        <position position="208"/>
    </location>
    <ligand>
        <name>ATP</name>
        <dbReference type="ChEBI" id="CHEBI:30616"/>
        <label>1</label>
    </ligand>
</feature>
<feature type="binding site" evidence="17">
    <location>
        <position position="828"/>
    </location>
    <ligand>
        <name>Mn(2+)</name>
        <dbReference type="ChEBI" id="CHEBI:29035"/>
        <label>4</label>
    </ligand>
</feature>
<comment type="caution">
    <text evidence="20">The sequence shown here is derived from an EMBL/GenBank/DDBJ whole genome shotgun (WGS) entry which is preliminary data.</text>
</comment>
<comment type="cofactor">
    <cofactor evidence="17">
        <name>Mg(2+)</name>
        <dbReference type="ChEBI" id="CHEBI:18420"/>
    </cofactor>
    <cofactor evidence="17">
        <name>Mn(2+)</name>
        <dbReference type="ChEBI" id="CHEBI:29035"/>
    </cofactor>
    <text evidence="17">Binds 4 Mg(2+) or Mn(2+) ions per subunit.</text>
</comment>
<dbReference type="InterPro" id="IPR011607">
    <property type="entry name" value="MGS-like_dom"/>
</dbReference>
<accession>A0A2P6MGA5</accession>
<keyword evidence="21" id="KW-1185">Reference proteome</keyword>
<evidence type="ECO:0000256" key="13">
    <source>
        <dbReference type="ARBA" id="ARBA00023211"/>
    </source>
</evidence>
<dbReference type="GO" id="GO:0044205">
    <property type="term" value="P:'de novo' UMP biosynthetic process"/>
    <property type="evidence" value="ECO:0007669"/>
    <property type="project" value="UniProtKB-UniRule"/>
</dbReference>
<dbReference type="Pfam" id="PF25596">
    <property type="entry name" value="CPSase_L_D1"/>
    <property type="match status" value="2"/>
</dbReference>
<dbReference type="SUPFAM" id="SSF48108">
    <property type="entry name" value="Carbamoyl phosphate synthetase, large subunit connection domain"/>
    <property type="match status" value="1"/>
</dbReference>
<feature type="binding site" evidence="17">
    <location>
        <position position="828"/>
    </location>
    <ligand>
        <name>Mg(2+)</name>
        <dbReference type="ChEBI" id="CHEBI:18420"/>
        <label>4</label>
    </ligand>
</feature>
<dbReference type="NCBIfam" id="NF009455">
    <property type="entry name" value="PRK12815.1"/>
    <property type="match status" value="1"/>
</dbReference>
<dbReference type="FunFam" id="1.10.1030.10:FF:000002">
    <property type="entry name" value="Carbamoyl-phosphate synthase large chain"/>
    <property type="match status" value="1"/>
</dbReference>
<evidence type="ECO:0000259" key="19">
    <source>
        <dbReference type="PROSITE" id="PS51855"/>
    </source>
</evidence>
<feature type="binding site" evidence="17">
    <location>
        <position position="298"/>
    </location>
    <ligand>
        <name>Mg(2+)</name>
        <dbReference type="ChEBI" id="CHEBI:18420"/>
        <label>1</label>
    </ligand>
</feature>
<feature type="binding site" evidence="17">
    <location>
        <position position="774"/>
    </location>
    <ligand>
        <name>ATP</name>
        <dbReference type="ChEBI" id="CHEBI:30616"/>
        <label>2</label>
    </ligand>
</feature>
<evidence type="ECO:0000256" key="14">
    <source>
        <dbReference type="ARBA" id="ARBA00047359"/>
    </source>
</evidence>
<dbReference type="NCBIfam" id="TIGR01369">
    <property type="entry name" value="CPSaseII_lrg"/>
    <property type="match status" value="1"/>
</dbReference>
<feature type="binding site" evidence="17">
    <location>
        <position position="826"/>
    </location>
    <ligand>
        <name>Mg(2+)</name>
        <dbReference type="ChEBI" id="CHEBI:18420"/>
        <label>4</label>
    </ligand>
</feature>
<dbReference type="Pfam" id="PF02786">
    <property type="entry name" value="CPSase_L_D2"/>
    <property type="match status" value="2"/>
</dbReference>
<dbReference type="Gene3D" id="3.40.50.20">
    <property type="match status" value="2"/>
</dbReference>
<dbReference type="EC" id="6.3.5.5" evidence="17"/>
<dbReference type="GO" id="GO:0006541">
    <property type="term" value="P:glutamine metabolic process"/>
    <property type="evidence" value="ECO:0007669"/>
    <property type="project" value="TreeGrafter"/>
</dbReference>
<comment type="subunit">
    <text evidence="17">Composed of two chains; the small (or glutamine) chain promotes the hydrolysis of glutamine to ammonia, which is used by the large (or ammonia) chain to synthesize carbamoyl phosphate. Tetramer of heterodimers (alpha,beta)4.</text>
</comment>